<reference evidence="3" key="1">
    <citation type="submission" date="2020-10" db="EMBL/GenBank/DDBJ databases">
        <authorList>
            <person name="Gilroy R."/>
        </authorList>
    </citation>
    <scope>NUCLEOTIDE SEQUENCE</scope>
    <source>
        <strain evidence="3">CHK191-8634</strain>
    </source>
</reference>
<feature type="domain" description="GerMN" evidence="2">
    <location>
        <begin position="197"/>
        <end position="280"/>
    </location>
</feature>
<dbReference type="Pfam" id="PF10646">
    <property type="entry name" value="Germane"/>
    <property type="match status" value="2"/>
</dbReference>
<reference evidence="3" key="2">
    <citation type="journal article" date="2021" name="PeerJ">
        <title>Extensive microbial diversity within the chicken gut microbiome revealed by metagenomics and culture.</title>
        <authorList>
            <person name="Gilroy R."/>
            <person name="Ravi A."/>
            <person name="Getino M."/>
            <person name="Pursley I."/>
            <person name="Horton D.L."/>
            <person name="Alikhan N.F."/>
            <person name="Baker D."/>
            <person name="Gharbi K."/>
            <person name="Hall N."/>
            <person name="Watson M."/>
            <person name="Adriaenssens E.M."/>
            <person name="Foster-Nyarko E."/>
            <person name="Jarju S."/>
            <person name="Secka A."/>
            <person name="Antonio M."/>
            <person name="Oren A."/>
            <person name="Chaudhuri R.R."/>
            <person name="La Ragione R."/>
            <person name="Hildebrand F."/>
            <person name="Pallen M.J."/>
        </authorList>
    </citation>
    <scope>NUCLEOTIDE SEQUENCE</scope>
    <source>
        <strain evidence="3">CHK191-8634</strain>
    </source>
</reference>
<gene>
    <name evidence="3" type="ORF">IAB67_02705</name>
</gene>
<dbReference type="Proteomes" id="UP000824073">
    <property type="component" value="Unassembled WGS sequence"/>
</dbReference>
<evidence type="ECO:0000256" key="1">
    <source>
        <dbReference type="SAM" id="SignalP"/>
    </source>
</evidence>
<dbReference type="SMART" id="SM00909">
    <property type="entry name" value="Germane"/>
    <property type="match status" value="2"/>
</dbReference>
<comment type="caution">
    <text evidence="3">The sequence shown here is derived from an EMBL/GenBank/DDBJ whole genome shotgun (WGS) entry which is preliminary data.</text>
</comment>
<feature type="chain" id="PRO_5039461148" evidence="1">
    <location>
        <begin position="23"/>
        <end position="296"/>
    </location>
</feature>
<feature type="signal peptide" evidence="1">
    <location>
        <begin position="1"/>
        <end position="22"/>
    </location>
</feature>
<evidence type="ECO:0000313" key="4">
    <source>
        <dbReference type="Proteomes" id="UP000824073"/>
    </source>
</evidence>
<keyword evidence="1" id="KW-0732">Signal</keyword>
<evidence type="ECO:0000259" key="2">
    <source>
        <dbReference type="SMART" id="SM00909"/>
    </source>
</evidence>
<dbReference type="AlphaFoldDB" id="A0A9D1IW96"/>
<proteinExistence type="predicted"/>
<dbReference type="PROSITE" id="PS51257">
    <property type="entry name" value="PROKAR_LIPOPROTEIN"/>
    <property type="match status" value="1"/>
</dbReference>
<name>A0A9D1IW96_9CLOT</name>
<dbReference type="InterPro" id="IPR019606">
    <property type="entry name" value="GerMN"/>
</dbReference>
<dbReference type="EMBL" id="DVMR01000030">
    <property type="protein sequence ID" value="HIU43189.1"/>
    <property type="molecule type" value="Genomic_DNA"/>
</dbReference>
<accession>A0A9D1IW96</accession>
<organism evidence="3 4">
    <name type="scientific">Candidatus Ventrousia excrementavium</name>
    <dbReference type="NCBI Taxonomy" id="2840961"/>
    <lineage>
        <taxon>Bacteria</taxon>
        <taxon>Bacillati</taxon>
        <taxon>Bacillota</taxon>
        <taxon>Clostridia</taxon>
        <taxon>Eubacteriales</taxon>
        <taxon>Clostridiaceae</taxon>
        <taxon>Clostridiaceae incertae sedis</taxon>
        <taxon>Candidatus Ventrousia</taxon>
    </lineage>
</organism>
<evidence type="ECO:0000313" key="3">
    <source>
        <dbReference type="EMBL" id="HIU43189.1"/>
    </source>
</evidence>
<sequence length="296" mass="31467">MKKRCLALMLLIPLLAACPADMTEDGPQQTGTKVFFISAGEQERQLVTESILIEEPCSVAGLQALVESMYQPRQPGHESLIPSQVTLQNVTLSGAVATVDFSGEYQNLTALEQSLLSGGVALTLLGVDGVDYVRVTSDGAFQPPMDERYYSTDRILLSSSVIALNAFDVTLYFITEDGEGLSAVQRTIKITEEYPSPRTLLTELLTLPEESGLRSPLPDTAAVSSCRVDENGVCRVDLTALESGQAGRLQVEALVNTLCGDSGIEAVVVTVGGQPPSSAGVDGCDGELTFFGDNLQ</sequence>
<feature type="domain" description="GerMN" evidence="2">
    <location>
        <begin position="62"/>
        <end position="146"/>
    </location>
</feature>
<protein>
    <submittedName>
        <fullName evidence="3">GerMN domain-containing protein</fullName>
    </submittedName>
</protein>